<dbReference type="Pfam" id="PF05383">
    <property type="entry name" value="La"/>
    <property type="match status" value="1"/>
</dbReference>
<dbReference type="CDD" id="cd07323">
    <property type="entry name" value="LAM"/>
    <property type="match status" value="1"/>
</dbReference>
<feature type="region of interest" description="Disordered" evidence="3">
    <location>
        <begin position="709"/>
        <end position="744"/>
    </location>
</feature>
<proteinExistence type="predicted"/>
<dbReference type="PANTHER" id="PTHR22792">
    <property type="entry name" value="LUPUS LA PROTEIN-RELATED"/>
    <property type="match status" value="1"/>
</dbReference>
<dbReference type="PANTHER" id="PTHR22792:SF101">
    <property type="entry name" value="LA-RELATED PROTEIN 1A"/>
    <property type="match status" value="1"/>
</dbReference>
<feature type="region of interest" description="Disordered" evidence="3">
    <location>
        <begin position="1"/>
        <end position="124"/>
    </location>
</feature>
<reference evidence="6" key="2">
    <citation type="submission" date="2025-08" db="UniProtKB">
        <authorList>
            <consortium name="RefSeq"/>
        </authorList>
    </citation>
    <scope>IDENTIFICATION</scope>
    <source>
        <tissue evidence="6">Leaves</tissue>
    </source>
</reference>
<dbReference type="InterPro" id="IPR006607">
    <property type="entry name" value="DM15"/>
</dbReference>
<evidence type="ECO:0000256" key="2">
    <source>
        <dbReference type="PROSITE-ProRule" id="PRU00332"/>
    </source>
</evidence>
<evidence type="ECO:0000256" key="1">
    <source>
        <dbReference type="ARBA" id="ARBA00022884"/>
    </source>
</evidence>
<feature type="compositionally biased region" description="Basic and acidic residues" evidence="3">
    <location>
        <begin position="623"/>
        <end position="632"/>
    </location>
</feature>
<feature type="compositionally biased region" description="Low complexity" evidence="3">
    <location>
        <begin position="28"/>
        <end position="46"/>
    </location>
</feature>
<sequence>MAMAENEGTGGDDQKEVASGPPKSPWKTTAAVDSSSSPVTSDSWPALSDAQQRTPKSISVDSRSPKSPPPLQQSAPADGAEPSSPAPPGSAEQQKSNGRGNPKASHKSSGVRPQKMGPKHYPNGAPHFAVPLPYHQPGMPPVFHTMVPMPHIPVHGYVYQPAPGPFPSADTHVPMQAFTPVDGSYRPSPRPGTKAYDAKSLKRRPELQDQNFQSTPRQNQQPVTSKENAQSQQPMGPRPFMRPPFFPAPGFIDGPGFPGPAGPIYYIRPASPGSARMPYPPFFPLHPLSPGPPMVPSATVSLRGSIVKQIEYYFSDENLQHDHYLLSLMDDHGWVPISIVADFKRVKKMSTDISFILDALQASTTIEIQGDKVRRRDEWSKWINHKLSPLVWSSPKTLENNDSSLSATNEMNHDKDSFDKANRISIRNERVVDYTSSRSSTQDVIVTDDAEKNYRAIQIGNVVSAPELVSPSKRQSTRFCPNKAMPECSQGPSAKSDVNEGNANRCAKLPSDATKQKVEDLSNDFSSTFMLDEELELEHKTSSKHTSATGRVDDEDEEMVVNDQAVDRLVIVTQNTRMVDESGSVVKGPNSMSCELASAINDGLLFYEQELKARRSNNRNKISSHENRDDSSKSSVAAPNMSKSRAVNTLAGGSSSESPGSSSSRRKQNKGFPKQHSNFMQRLFPSTFRNHGTGRNSFGTISESPPSMSVGFFFGSTPPDSHGIRPSKLNASPRGNSSVGSPPVGSVPKSFPAFQHPSHKLLEENGFKQQLYKKYHKRCLGERKKLGIGCSEEMNTLYRFWSYFLRSIFVESMYNEFRKLALEDAAANYNYGMECLFRFYSYGLEKEFREDLYADFEQLTLDFYNKGSLYGLEKYWALHHYREEHGERSPLKKHPDLDRMLREEYPSLDDFKRAKGKFPAVKEDG</sequence>
<dbReference type="Gene3D" id="1.10.10.10">
    <property type="entry name" value="Winged helix-like DNA-binding domain superfamily/Winged helix DNA-binding domain"/>
    <property type="match status" value="1"/>
</dbReference>
<dbReference type="PROSITE" id="PS50961">
    <property type="entry name" value="HTH_LA"/>
    <property type="match status" value="1"/>
</dbReference>
<dbReference type="RefSeq" id="XP_071912005.1">
    <property type="nucleotide sequence ID" value="XM_072055904.1"/>
</dbReference>
<dbReference type="InterPro" id="IPR036390">
    <property type="entry name" value="WH_DNA-bd_sf"/>
</dbReference>
<reference evidence="5" key="1">
    <citation type="journal article" date="2025" name="Foods">
        <title>Unveiling the Microbial Signatures of Arabica Coffee Cherries: Insights into Ripeness Specific Diversity, Functional Traits, and Implications for Quality and Safety.</title>
        <authorList>
            <consortium name="RefSeq"/>
            <person name="Tenea G.N."/>
            <person name="Cifuentes V."/>
            <person name="Reyes P."/>
            <person name="Cevallos-Vallejos M."/>
        </authorList>
    </citation>
    <scope>NUCLEOTIDE SEQUENCE [LARGE SCALE GENOMIC DNA]</scope>
</reference>
<keyword evidence="5" id="KW-1185">Reference proteome</keyword>
<evidence type="ECO:0000313" key="6">
    <source>
        <dbReference type="RefSeq" id="XP_071912005.1"/>
    </source>
</evidence>
<evidence type="ECO:0000313" key="5">
    <source>
        <dbReference type="Proteomes" id="UP001652660"/>
    </source>
</evidence>
<feature type="compositionally biased region" description="Low complexity" evidence="3">
    <location>
        <begin position="652"/>
        <end position="663"/>
    </location>
</feature>
<dbReference type="InterPro" id="IPR045180">
    <property type="entry name" value="La_dom_prot"/>
</dbReference>
<dbReference type="GeneID" id="113724889"/>
<keyword evidence="1 2" id="KW-0694">RNA-binding</keyword>
<feature type="compositionally biased region" description="Polar residues" evidence="3">
    <location>
        <begin position="208"/>
        <end position="233"/>
    </location>
</feature>
<evidence type="ECO:0000259" key="4">
    <source>
        <dbReference type="PROSITE" id="PS50961"/>
    </source>
</evidence>
<dbReference type="Proteomes" id="UP001652660">
    <property type="component" value="Chromosome 1e"/>
</dbReference>
<feature type="compositionally biased region" description="Polar residues" evidence="3">
    <location>
        <begin position="49"/>
        <end position="62"/>
    </location>
</feature>
<organism evidence="5 6">
    <name type="scientific">Coffea arabica</name>
    <name type="common">Arabian coffee</name>
    <dbReference type="NCBI Taxonomy" id="13443"/>
    <lineage>
        <taxon>Eukaryota</taxon>
        <taxon>Viridiplantae</taxon>
        <taxon>Streptophyta</taxon>
        <taxon>Embryophyta</taxon>
        <taxon>Tracheophyta</taxon>
        <taxon>Spermatophyta</taxon>
        <taxon>Magnoliopsida</taxon>
        <taxon>eudicotyledons</taxon>
        <taxon>Gunneridae</taxon>
        <taxon>Pentapetalae</taxon>
        <taxon>asterids</taxon>
        <taxon>lamiids</taxon>
        <taxon>Gentianales</taxon>
        <taxon>Rubiaceae</taxon>
        <taxon>Ixoroideae</taxon>
        <taxon>Gardenieae complex</taxon>
        <taxon>Bertiereae - Coffeeae clade</taxon>
        <taxon>Coffeeae</taxon>
        <taxon>Coffea</taxon>
    </lineage>
</organism>
<feature type="region of interest" description="Disordered" evidence="3">
    <location>
        <begin position="616"/>
        <end position="680"/>
    </location>
</feature>
<feature type="region of interest" description="Disordered" evidence="3">
    <location>
        <begin position="170"/>
        <end position="242"/>
    </location>
</feature>
<feature type="region of interest" description="Disordered" evidence="3">
    <location>
        <begin position="537"/>
        <end position="560"/>
    </location>
</feature>
<protein>
    <submittedName>
        <fullName evidence="6">La-related protein 1A</fullName>
    </submittedName>
</protein>
<accession>A0ABM4UXJ2</accession>
<dbReference type="SUPFAM" id="SSF46785">
    <property type="entry name" value="Winged helix' DNA-binding domain"/>
    <property type="match status" value="1"/>
</dbReference>
<dbReference type="SMART" id="SM00715">
    <property type="entry name" value="LA"/>
    <property type="match status" value="1"/>
</dbReference>
<feature type="compositionally biased region" description="Low complexity" evidence="3">
    <location>
        <begin position="732"/>
        <end position="744"/>
    </location>
</feature>
<feature type="domain" description="HTH La-type RNA-binding" evidence="4">
    <location>
        <begin position="296"/>
        <end position="385"/>
    </location>
</feature>
<dbReference type="SMART" id="SM00684">
    <property type="entry name" value="DM15"/>
    <property type="match status" value="3"/>
</dbReference>
<feature type="compositionally biased region" description="Polar residues" evidence="3">
    <location>
        <begin position="633"/>
        <end position="647"/>
    </location>
</feature>
<feature type="compositionally biased region" description="Basic and acidic residues" evidence="3">
    <location>
        <begin position="196"/>
        <end position="207"/>
    </location>
</feature>
<dbReference type="InterPro" id="IPR006630">
    <property type="entry name" value="La_HTH"/>
</dbReference>
<evidence type="ECO:0000256" key="3">
    <source>
        <dbReference type="SAM" id="MobiDB-lite"/>
    </source>
</evidence>
<dbReference type="InterPro" id="IPR036388">
    <property type="entry name" value="WH-like_DNA-bd_sf"/>
</dbReference>
<feature type="compositionally biased region" description="Low complexity" evidence="3">
    <location>
        <begin position="74"/>
        <end position="83"/>
    </location>
</feature>
<gene>
    <name evidence="6" type="primary">LOC113724889</name>
</gene>
<name>A0ABM4UXJ2_COFAR</name>
<dbReference type="Pfam" id="PF21071">
    <property type="entry name" value="LARP1_HEAT"/>
    <property type="match status" value="1"/>
</dbReference>
<feature type="region of interest" description="Disordered" evidence="3">
    <location>
        <begin position="473"/>
        <end position="501"/>
    </location>
</feature>